<gene>
    <name evidence="4" type="ORF">DI53_1866</name>
</gene>
<dbReference type="PATRIC" id="fig|1229276.3.peg.1920"/>
<reference evidence="5" key="1">
    <citation type="submission" date="2014-04" db="EMBL/GenBank/DDBJ databases">
        <title>Whole-Genome optical mapping and complete genome sequence of Sphingobacterium deserti sp. nov., a new spaces isolated from desert in the west of China.</title>
        <authorList>
            <person name="Teng C."/>
            <person name="Zhou Z."/>
            <person name="Li X."/>
            <person name="Chen M."/>
            <person name="Lin M."/>
            <person name="Wang L."/>
            <person name="Su S."/>
            <person name="Zhang C."/>
            <person name="Zhang W."/>
        </authorList>
    </citation>
    <scope>NUCLEOTIDE SEQUENCE [LARGE SCALE GENOMIC DNA]</scope>
    <source>
        <strain evidence="5">ACCC05744</strain>
    </source>
</reference>
<dbReference type="GO" id="GO:0000155">
    <property type="term" value="F:phosphorelay sensor kinase activity"/>
    <property type="evidence" value="ECO:0007669"/>
    <property type="project" value="InterPro"/>
</dbReference>
<comment type="caution">
    <text evidence="4">The sequence shown here is derived from an EMBL/GenBank/DDBJ whole genome shotgun (WGS) entry which is preliminary data.</text>
</comment>
<accession>A0A0B8T7H8</accession>
<sequence length="373" mass="43267">MAHLTSLFFNYTPTARVITHVLFWVAMFAVYLAFYDTYDKDYAWILASKDLIAVTGIFYTTSYIVIPKWLMRNKLFLCLAWLLIIYLWWALLSYIFFLGFDLYVDQMSPSLQQFITLALKMGMFGPIKAESMSTYILDFVYLISLPMGIKLIEAMISERQQRTELEMKNAELALNNVQLELDFLKSQINPHYLFNALNNILILMSKDVDKAIDSQRHLTGILEYLVYDSSRSTVSLEEEFKFLRNYIELERIRLNPNTPVEVSIEADAINYTVVPLIVFPFLENAFKHGPLANGKEASLRIIVHAINGLLSVNISNGFKKKQKPIGYKGGLGIANVRRRLDLNYPNNHTLVIDDRQGRYLVLLTMRLERYDFR</sequence>
<feature type="domain" description="Signal transduction histidine kinase internal region" evidence="3">
    <location>
        <begin position="180"/>
        <end position="255"/>
    </location>
</feature>
<evidence type="ECO:0000259" key="3">
    <source>
        <dbReference type="Pfam" id="PF06580"/>
    </source>
</evidence>
<dbReference type="eggNOG" id="COG2972">
    <property type="taxonomic scope" value="Bacteria"/>
</dbReference>
<keyword evidence="5" id="KW-1185">Reference proteome</keyword>
<keyword evidence="2" id="KW-0812">Transmembrane</keyword>
<organism evidence="4 5">
    <name type="scientific">Sphingobacterium deserti</name>
    <dbReference type="NCBI Taxonomy" id="1229276"/>
    <lineage>
        <taxon>Bacteria</taxon>
        <taxon>Pseudomonadati</taxon>
        <taxon>Bacteroidota</taxon>
        <taxon>Sphingobacteriia</taxon>
        <taxon>Sphingobacteriales</taxon>
        <taxon>Sphingobacteriaceae</taxon>
        <taxon>Sphingobacterium</taxon>
    </lineage>
</organism>
<keyword evidence="2" id="KW-1133">Transmembrane helix</keyword>
<dbReference type="InterPro" id="IPR050640">
    <property type="entry name" value="Bact_2-comp_sensor_kinase"/>
</dbReference>
<dbReference type="STRING" id="1229276.DI53_1866"/>
<keyword evidence="4" id="KW-0418">Kinase</keyword>
<feature type="transmembrane region" description="Helical" evidence="2">
    <location>
        <begin position="44"/>
        <end position="66"/>
    </location>
</feature>
<dbReference type="Gene3D" id="3.30.565.10">
    <property type="entry name" value="Histidine kinase-like ATPase, C-terminal domain"/>
    <property type="match status" value="1"/>
</dbReference>
<dbReference type="EMBL" id="JJMU01000026">
    <property type="protein sequence ID" value="KGE14439.1"/>
    <property type="molecule type" value="Genomic_DNA"/>
</dbReference>
<keyword evidence="4" id="KW-0808">Transferase</keyword>
<dbReference type="InterPro" id="IPR010559">
    <property type="entry name" value="Sig_transdc_His_kin_internal"/>
</dbReference>
<feature type="coiled-coil region" evidence="1">
    <location>
        <begin position="160"/>
        <end position="187"/>
    </location>
</feature>
<evidence type="ECO:0000313" key="4">
    <source>
        <dbReference type="EMBL" id="KGE14439.1"/>
    </source>
</evidence>
<evidence type="ECO:0000256" key="1">
    <source>
        <dbReference type="SAM" id="Coils"/>
    </source>
</evidence>
<protein>
    <submittedName>
        <fullName evidence="4">Signal transduction histidine kinase, LytS</fullName>
    </submittedName>
</protein>
<dbReference type="PANTHER" id="PTHR34220">
    <property type="entry name" value="SENSOR HISTIDINE KINASE YPDA"/>
    <property type="match status" value="1"/>
</dbReference>
<dbReference type="Proteomes" id="UP000031802">
    <property type="component" value="Unassembled WGS sequence"/>
</dbReference>
<evidence type="ECO:0000313" key="5">
    <source>
        <dbReference type="Proteomes" id="UP000031802"/>
    </source>
</evidence>
<proteinExistence type="predicted"/>
<dbReference type="InterPro" id="IPR036890">
    <property type="entry name" value="HATPase_C_sf"/>
</dbReference>
<dbReference type="Pfam" id="PF06580">
    <property type="entry name" value="His_kinase"/>
    <property type="match status" value="1"/>
</dbReference>
<dbReference type="GO" id="GO:0016020">
    <property type="term" value="C:membrane"/>
    <property type="evidence" value="ECO:0007669"/>
    <property type="project" value="InterPro"/>
</dbReference>
<keyword evidence="2" id="KW-0472">Membrane</keyword>
<feature type="transmembrane region" description="Helical" evidence="2">
    <location>
        <begin position="78"/>
        <end position="100"/>
    </location>
</feature>
<name>A0A0B8T7H8_9SPHI</name>
<keyword evidence="1" id="KW-0175">Coiled coil</keyword>
<reference evidence="4 5" key="2">
    <citation type="journal article" date="2015" name="PLoS ONE">
        <title>Whole-Genome Optical Mapping and Finished Genome Sequence of Sphingobacterium deserti sp. nov., a New Species Isolated from the Western Desert of China.</title>
        <authorList>
            <person name="Teng C."/>
            <person name="Zhou Z."/>
            <person name="Molnar I."/>
            <person name="Li X."/>
            <person name="Tang R."/>
            <person name="Chen M."/>
            <person name="Wang L."/>
            <person name="Su S."/>
            <person name="Zhang W."/>
            <person name="Lin M."/>
        </authorList>
    </citation>
    <scope>NUCLEOTIDE SEQUENCE [LARGE SCALE GENOMIC DNA]</scope>
    <source>
        <strain evidence="5">ACCC05744</strain>
    </source>
</reference>
<dbReference type="RefSeq" id="WP_037497953.1">
    <property type="nucleotide sequence ID" value="NZ_JJMU01000026.1"/>
</dbReference>
<dbReference type="AlphaFoldDB" id="A0A0B8T7H8"/>
<evidence type="ECO:0000256" key="2">
    <source>
        <dbReference type="SAM" id="Phobius"/>
    </source>
</evidence>
<dbReference type="PANTHER" id="PTHR34220:SF7">
    <property type="entry name" value="SENSOR HISTIDINE KINASE YPDA"/>
    <property type="match status" value="1"/>
</dbReference>